<dbReference type="Pfam" id="PF00468">
    <property type="entry name" value="Ribosomal_L34"/>
    <property type="match status" value="1"/>
</dbReference>
<organism evidence="5">
    <name type="scientific">Tolypiocladia glomerulata</name>
    <dbReference type="NCBI Taxonomy" id="860646"/>
    <lineage>
        <taxon>Eukaryota</taxon>
        <taxon>Rhodophyta</taxon>
        <taxon>Florideophyceae</taxon>
        <taxon>Rhodymeniophycidae</taxon>
        <taxon>Ceramiales</taxon>
        <taxon>Rhodomelaceae</taxon>
        <taxon>Polysiphonioideae</taxon>
        <taxon>Tolypiocladia</taxon>
    </lineage>
</organism>
<protein>
    <submittedName>
        <fullName evidence="5">Ribosomal protein L34</fullName>
    </submittedName>
</protein>
<keyword evidence="5" id="KW-0934">Plastid</keyword>
<dbReference type="GO" id="GO:1990904">
    <property type="term" value="C:ribonucleoprotein complex"/>
    <property type="evidence" value="ECO:0007669"/>
    <property type="project" value="UniProtKB-KW"/>
</dbReference>
<evidence type="ECO:0000256" key="1">
    <source>
        <dbReference type="ARBA" id="ARBA00010111"/>
    </source>
</evidence>
<keyword evidence="5" id="KW-0150">Chloroplast</keyword>
<keyword evidence="2 5" id="KW-0689">Ribosomal protein</keyword>
<evidence type="ECO:0000256" key="2">
    <source>
        <dbReference type="ARBA" id="ARBA00022980"/>
    </source>
</evidence>
<dbReference type="InterPro" id="IPR000271">
    <property type="entry name" value="Ribosomal_bL34"/>
</dbReference>
<reference evidence="5" key="1">
    <citation type="journal article" date="2017" name="J. Phycol.">
        <title>Analysis of chloroplast genomes and a supermatrix inform reclassification of the Rhodomelaceae (Rhodophyta).</title>
        <authorList>
            <person name="Diaz-Tapia P."/>
            <person name="Maggs C.A."/>
            <person name="West J.A."/>
            <person name="Verbruggen H."/>
        </authorList>
    </citation>
    <scope>NUCLEOTIDE SEQUENCE</scope>
    <source>
        <strain evidence="5">PD1825</strain>
    </source>
</reference>
<dbReference type="GO" id="GO:0003735">
    <property type="term" value="F:structural constituent of ribosome"/>
    <property type="evidence" value="ECO:0007669"/>
    <property type="project" value="InterPro"/>
</dbReference>
<geneLocation type="chloroplast" evidence="5"/>
<accession>A0A1Z1MV08</accession>
<dbReference type="EMBL" id="MF101467">
    <property type="protein sequence ID" value="ARW69641.1"/>
    <property type="molecule type" value="Genomic_DNA"/>
</dbReference>
<keyword evidence="3" id="KW-0687">Ribonucleoprotein</keyword>
<dbReference type="GO" id="GO:0006412">
    <property type="term" value="P:translation"/>
    <property type="evidence" value="ECO:0007669"/>
    <property type="project" value="InterPro"/>
</dbReference>
<evidence type="ECO:0000313" key="5">
    <source>
        <dbReference type="EMBL" id="ARW69641.1"/>
    </source>
</evidence>
<dbReference type="GO" id="GO:0005840">
    <property type="term" value="C:ribosome"/>
    <property type="evidence" value="ECO:0007669"/>
    <property type="project" value="UniProtKB-KW"/>
</dbReference>
<dbReference type="GeneID" id="33362350"/>
<dbReference type="AlphaFoldDB" id="A0A1Z1MV08"/>
<dbReference type="RefSeq" id="YP_009399822.1">
    <property type="nucleotide sequence ID" value="NC_035299.1"/>
</dbReference>
<proteinExistence type="inferred from homology"/>
<gene>
    <name evidence="5" type="primary">rpl34</name>
</gene>
<dbReference type="Gene3D" id="1.10.287.3980">
    <property type="match status" value="1"/>
</dbReference>
<comment type="similarity">
    <text evidence="1">Belongs to the bacterial ribosomal protein bL34 family.</text>
</comment>
<name>A0A1Z1MV08_9FLOR</name>
<feature type="region of interest" description="Disordered" evidence="4">
    <location>
        <begin position="1"/>
        <end position="42"/>
    </location>
</feature>
<sequence>MKTASKTKCKRKNGFLIRMKTKNGQKIINARRKKKRKRLSKQ</sequence>
<dbReference type="NCBIfam" id="TIGR01030">
    <property type="entry name" value="rpmH_bact"/>
    <property type="match status" value="1"/>
</dbReference>
<evidence type="ECO:0000256" key="3">
    <source>
        <dbReference type="ARBA" id="ARBA00023274"/>
    </source>
</evidence>
<evidence type="ECO:0000256" key="4">
    <source>
        <dbReference type="SAM" id="MobiDB-lite"/>
    </source>
</evidence>